<dbReference type="Proteomes" id="UP000030066">
    <property type="component" value="Chromosome"/>
</dbReference>
<dbReference type="InterPro" id="IPR023091">
    <property type="entry name" value="MetalPrtase_cat_dom_sf_prd"/>
</dbReference>
<comment type="subcellular location">
    <subcellularLocation>
        <location evidence="9">Cytoplasm</location>
    </subcellularLocation>
</comment>
<name>A0A097SSL2_9BACT</name>
<keyword evidence="7 9" id="KW-0378">Hydrolase</keyword>
<dbReference type="KEGG" id="mgj:MGM1_1870"/>
<dbReference type="PANTHER" id="PTHR46986">
    <property type="entry name" value="ENDORIBONUCLEASE YBEY, CHLOROPLASTIC"/>
    <property type="match status" value="1"/>
</dbReference>
<evidence type="ECO:0000256" key="5">
    <source>
        <dbReference type="ARBA" id="ARBA00022723"/>
    </source>
</evidence>
<comment type="function">
    <text evidence="9">Single strand-specific metallo-endoribonuclease involved in late-stage 70S ribosome quality control and in maturation of the 3' terminus of the 16S rRNA.</text>
</comment>
<evidence type="ECO:0000256" key="2">
    <source>
        <dbReference type="ARBA" id="ARBA00022517"/>
    </source>
</evidence>
<evidence type="ECO:0000256" key="1">
    <source>
        <dbReference type="ARBA" id="ARBA00010875"/>
    </source>
</evidence>
<dbReference type="EC" id="3.1.-.-" evidence="9"/>
<evidence type="ECO:0000256" key="4">
    <source>
        <dbReference type="ARBA" id="ARBA00022722"/>
    </source>
</evidence>
<evidence type="ECO:0000256" key="8">
    <source>
        <dbReference type="ARBA" id="ARBA00022833"/>
    </source>
</evidence>
<reference evidence="10 11" key="1">
    <citation type="journal article" date="2014" name="PLoS ONE">
        <title>An emerging Mycoplasma associated with trichomoniasis, vaginal infection and disease.</title>
        <authorList>
            <consortium name="Vaginal Microbiome Consortium"/>
            <person name="Fettweis J.M."/>
            <person name="Serrano M.G."/>
            <person name="Huang B."/>
            <person name="Brooks J.P."/>
            <person name="Glascock A.L."/>
            <person name="Sheth N.U."/>
            <person name="Strauss J.F.III."/>
            <person name="Jefferson K.K."/>
            <person name="Buck G.A."/>
        </authorList>
    </citation>
    <scope>NUCLEOTIDE SEQUENCE [LARGE SCALE GENOMIC DNA]</scope>
    <source>
        <strain evidence="10 11">VCU_M1</strain>
    </source>
</reference>
<dbReference type="eggNOG" id="COG0319">
    <property type="taxonomic scope" value="Bacteria"/>
</dbReference>
<evidence type="ECO:0000313" key="10">
    <source>
        <dbReference type="EMBL" id="AIV03571.1"/>
    </source>
</evidence>
<dbReference type="GO" id="GO:0006364">
    <property type="term" value="P:rRNA processing"/>
    <property type="evidence" value="ECO:0007669"/>
    <property type="project" value="UniProtKB-UniRule"/>
</dbReference>
<proteinExistence type="inferred from homology"/>
<dbReference type="GO" id="GO:0005737">
    <property type="term" value="C:cytoplasm"/>
    <property type="evidence" value="ECO:0007669"/>
    <property type="project" value="UniProtKB-SubCell"/>
</dbReference>
<dbReference type="GO" id="GO:0004222">
    <property type="term" value="F:metalloendopeptidase activity"/>
    <property type="evidence" value="ECO:0007669"/>
    <property type="project" value="InterPro"/>
</dbReference>
<evidence type="ECO:0000256" key="6">
    <source>
        <dbReference type="ARBA" id="ARBA00022759"/>
    </source>
</evidence>
<feature type="binding site" evidence="9">
    <location>
        <position position="119"/>
    </location>
    <ligand>
        <name>Zn(2+)</name>
        <dbReference type="ChEBI" id="CHEBI:29105"/>
        <note>catalytic</note>
    </ligand>
</feature>
<dbReference type="HAMAP" id="MF_00009">
    <property type="entry name" value="Endoribonucl_YbeY"/>
    <property type="match status" value="1"/>
</dbReference>
<keyword evidence="6 9" id="KW-0255">Endonuclease</keyword>
<keyword evidence="2 9" id="KW-0690">Ribosome biogenesis</keyword>
<dbReference type="InterPro" id="IPR002036">
    <property type="entry name" value="YbeY"/>
</dbReference>
<dbReference type="Gene3D" id="3.40.390.30">
    <property type="entry name" value="Metalloproteases ('zincins'), catalytic domain"/>
    <property type="match status" value="1"/>
</dbReference>
<accession>A0A097SSL2</accession>
<dbReference type="EMBL" id="CP007711">
    <property type="protein sequence ID" value="AIV03571.1"/>
    <property type="molecule type" value="Genomic_DNA"/>
</dbReference>
<dbReference type="PANTHER" id="PTHR46986:SF1">
    <property type="entry name" value="ENDORIBONUCLEASE YBEY, CHLOROPLASTIC"/>
    <property type="match status" value="1"/>
</dbReference>
<protein>
    <recommendedName>
        <fullName evidence="9">Endoribonuclease YbeY</fullName>
        <ecNumber evidence="9">3.1.-.-</ecNumber>
    </recommendedName>
</protein>
<dbReference type="GO" id="GO:0004521">
    <property type="term" value="F:RNA endonuclease activity"/>
    <property type="evidence" value="ECO:0007669"/>
    <property type="project" value="UniProtKB-UniRule"/>
</dbReference>
<gene>
    <name evidence="9" type="primary">ybeY</name>
    <name evidence="10" type="ORF">MGM1_1870</name>
</gene>
<dbReference type="STRING" id="1318617.MGM1_1870"/>
<sequence>MLIYTVNHWAKSKLFKQEFLSLFDRCAKEISNALKLKTNYYFDVIIVNKQQIQRINHKFRHKNEATDVISFALWDANEIKTPLLGEIYLSLAFIKKYSEENNLDFVETLLLNYIHGILHLFQFDHMQKHDANKMFKLQNKILSKVIKK</sequence>
<evidence type="ECO:0000313" key="11">
    <source>
        <dbReference type="Proteomes" id="UP000030066"/>
    </source>
</evidence>
<feature type="binding site" evidence="9">
    <location>
        <position position="115"/>
    </location>
    <ligand>
        <name>Zn(2+)</name>
        <dbReference type="ChEBI" id="CHEBI:29105"/>
        <note>catalytic</note>
    </ligand>
</feature>
<dbReference type="Pfam" id="PF02130">
    <property type="entry name" value="YbeY"/>
    <property type="match status" value="1"/>
</dbReference>
<organism evidence="10 11">
    <name type="scientific">Candidatus Malacoplasma girerdii</name>
    <dbReference type="NCBI Taxonomy" id="1318617"/>
    <lineage>
        <taxon>Bacteria</taxon>
        <taxon>Bacillati</taxon>
        <taxon>Mycoplasmatota</taxon>
        <taxon>Mycoplasmoidales</taxon>
        <taxon>Mycoplasmoidaceae</taxon>
        <taxon>Malacoplasma</taxon>
    </lineage>
</organism>
<keyword evidence="8 9" id="KW-0862">Zinc</keyword>
<keyword evidence="3 9" id="KW-0698">rRNA processing</keyword>
<dbReference type="SUPFAM" id="SSF55486">
    <property type="entry name" value="Metalloproteases ('zincins'), catalytic domain"/>
    <property type="match status" value="1"/>
</dbReference>
<dbReference type="NCBIfam" id="TIGR00043">
    <property type="entry name" value="rRNA maturation RNase YbeY"/>
    <property type="match status" value="1"/>
</dbReference>
<comment type="similarity">
    <text evidence="1 9">Belongs to the endoribonuclease YbeY family.</text>
</comment>
<keyword evidence="5 9" id="KW-0479">Metal-binding</keyword>
<feature type="binding site" evidence="9">
    <location>
        <position position="125"/>
    </location>
    <ligand>
        <name>Zn(2+)</name>
        <dbReference type="ChEBI" id="CHEBI:29105"/>
        <note>catalytic</note>
    </ligand>
</feature>
<dbReference type="HOGENOM" id="CLU_106710_3_3_14"/>
<keyword evidence="9" id="KW-0963">Cytoplasm</keyword>
<evidence type="ECO:0000256" key="7">
    <source>
        <dbReference type="ARBA" id="ARBA00022801"/>
    </source>
</evidence>
<comment type="cofactor">
    <cofactor evidence="9">
        <name>Zn(2+)</name>
        <dbReference type="ChEBI" id="CHEBI:29105"/>
    </cofactor>
    <text evidence="9">Binds 1 zinc ion.</text>
</comment>
<evidence type="ECO:0000256" key="3">
    <source>
        <dbReference type="ARBA" id="ARBA00022552"/>
    </source>
</evidence>
<keyword evidence="11" id="KW-1185">Reference proteome</keyword>
<evidence type="ECO:0000256" key="9">
    <source>
        <dbReference type="HAMAP-Rule" id="MF_00009"/>
    </source>
</evidence>
<keyword evidence="4 9" id="KW-0540">Nuclease</keyword>
<dbReference type="AlphaFoldDB" id="A0A097SSL2"/>
<dbReference type="GO" id="GO:0008270">
    <property type="term" value="F:zinc ion binding"/>
    <property type="evidence" value="ECO:0007669"/>
    <property type="project" value="UniProtKB-UniRule"/>
</dbReference>